<keyword evidence="3 6" id="KW-1133">Transmembrane helix</keyword>
<dbReference type="SUPFAM" id="SSF74653">
    <property type="entry name" value="TolA/TonB C-terminal domain"/>
    <property type="match status" value="1"/>
</dbReference>
<dbReference type="Proteomes" id="UP000218172">
    <property type="component" value="Unassembled WGS sequence"/>
</dbReference>
<evidence type="ECO:0000313" key="8">
    <source>
        <dbReference type="Proteomes" id="UP000218172"/>
    </source>
</evidence>
<keyword evidence="2 6" id="KW-0812">Transmembrane</keyword>
<feature type="region of interest" description="Disordered" evidence="5">
    <location>
        <begin position="70"/>
        <end position="169"/>
    </location>
</feature>
<dbReference type="AlphaFoldDB" id="A0A2A4MUB4"/>
<protein>
    <submittedName>
        <fullName evidence="7">Protein TolA</fullName>
    </submittedName>
</protein>
<proteinExistence type="predicted"/>
<feature type="compositionally biased region" description="Basic and acidic residues" evidence="5">
    <location>
        <begin position="92"/>
        <end position="136"/>
    </location>
</feature>
<comment type="subcellular location">
    <subcellularLocation>
        <location evidence="1">Membrane</location>
        <topology evidence="1">Single-pass membrane protein</topology>
    </subcellularLocation>
</comment>
<feature type="compositionally biased region" description="Basic and acidic residues" evidence="5">
    <location>
        <begin position="147"/>
        <end position="166"/>
    </location>
</feature>
<dbReference type="PANTHER" id="PTHR33446:SF2">
    <property type="entry name" value="PROTEIN TONB"/>
    <property type="match status" value="1"/>
</dbReference>
<evidence type="ECO:0000256" key="2">
    <source>
        <dbReference type="ARBA" id="ARBA00022692"/>
    </source>
</evidence>
<dbReference type="InterPro" id="IPR051045">
    <property type="entry name" value="TonB-dependent_transducer"/>
</dbReference>
<evidence type="ECO:0000256" key="5">
    <source>
        <dbReference type="SAM" id="MobiDB-lite"/>
    </source>
</evidence>
<comment type="caution">
    <text evidence="7">The sequence shown here is derived from an EMBL/GenBank/DDBJ whole genome shotgun (WGS) entry which is preliminary data.</text>
</comment>
<dbReference type="GO" id="GO:0098797">
    <property type="term" value="C:plasma membrane protein complex"/>
    <property type="evidence" value="ECO:0007669"/>
    <property type="project" value="TreeGrafter"/>
</dbReference>
<name>A0A2A4MUB4_9GAMM</name>
<dbReference type="NCBIfam" id="TIGR01352">
    <property type="entry name" value="tonB_Cterm"/>
    <property type="match status" value="1"/>
</dbReference>
<dbReference type="Gene3D" id="3.30.1150.10">
    <property type="match status" value="1"/>
</dbReference>
<evidence type="ECO:0000313" key="7">
    <source>
        <dbReference type="EMBL" id="PCH63452.1"/>
    </source>
</evidence>
<organism evidence="7 8">
    <name type="scientific">SAR86 cluster bacterium</name>
    <dbReference type="NCBI Taxonomy" id="2030880"/>
    <lineage>
        <taxon>Bacteria</taxon>
        <taxon>Pseudomonadati</taxon>
        <taxon>Pseudomonadota</taxon>
        <taxon>Gammaproteobacteria</taxon>
        <taxon>SAR86 cluster</taxon>
    </lineage>
</organism>
<evidence type="ECO:0000256" key="3">
    <source>
        <dbReference type="ARBA" id="ARBA00022989"/>
    </source>
</evidence>
<dbReference type="EMBL" id="NVQR01000016">
    <property type="protein sequence ID" value="PCH63452.1"/>
    <property type="molecule type" value="Genomic_DNA"/>
</dbReference>
<evidence type="ECO:0000256" key="6">
    <source>
        <dbReference type="SAM" id="Phobius"/>
    </source>
</evidence>
<sequence length="278" mass="31704">MFVFNGYPISIIGAVGLHALVLAMLVLFQSGSRSDVLELVQPTVIKALTVQENPQLSNERTLERQRLERLDQQRVQREREATRQQAAQEASAKAEQEALAKEVAEQQAQRDRDSLRQRQEDERQQAEREQAQRDSDAQTQREQLAAEQERQRQQDLERQRQQDAQDSRLQAAELAQTEFELVQSATGLIQQVVAENWSRPPSARNGMRVNIQIRMLPTGEVTDATITRSSGDAAFDRAAENAVYRASPFRELQGLPIKVFNENFRVLTLIFEPDDLLN</sequence>
<dbReference type="InterPro" id="IPR014161">
    <property type="entry name" value="Tol-Pal_TolA"/>
</dbReference>
<dbReference type="InterPro" id="IPR006260">
    <property type="entry name" value="TonB/TolA_C"/>
</dbReference>
<reference evidence="8" key="1">
    <citation type="submission" date="2017-08" db="EMBL/GenBank/DDBJ databases">
        <title>A dynamic microbial community with high functional redundancy inhabits the cold, oxic subseafloor aquifer.</title>
        <authorList>
            <person name="Tully B.J."/>
            <person name="Wheat C.G."/>
            <person name="Glazer B.T."/>
            <person name="Huber J.A."/>
        </authorList>
    </citation>
    <scope>NUCLEOTIDE SEQUENCE [LARGE SCALE GENOMIC DNA]</scope>
</reference>
<feature type="compositionally biased region" description="Basic and acidic residues" evidence="5">
    <location>
        <begin position="70"/>
        <end position="82"/>
    </location>
</feature>
<dbReference type="Pfam" id="PF13103">
    <property type="entry name" value="TonB_2"/>
    <property type="match status" value="1"/>
</dbReference>
<feature type="compositionally biased region" description="Low complexity" evidence="5">
    <location>
        <begin position="137"/>
        <end position="146"/>
    </location>
</feature>
<dbReference type="GO" id="GO:0043213">
    <property type="term" value="P:bacteriocin transport"/>
    <property type="evidence" value="ECO:0007669"/>
    <property type="project" value="InterPro"/>
</dbReference>
<dbReference type="NCBIfam" id="TIGR02794">
    <property type="entry name" value="tolA_full"/>
    <property type="match status" value="1"/>
</dbReference>
<evidence type="ECO:0000256" key="4">
    <source>
        <dbReference type="ARBA" id="ARBA00023136"/>
    </source>
</evidence>
<keyword evidence="4 6" id="KW-0472">Membrane</keyword>
<accession>A0A2A4MUB4</accession>
<gene>
    <name evidence="7" type="primary">tolA</name>
    <name evidence="7" type="ORF">COC19_01030</name>
</gene>
<evidence type="ECO:0000256" key="1">
    <source>
        <dbReference type="ARBA" id="ARBA00004167"/>
    </source>
</evidence>
<feature type="transmembrane region" description="Helical" evidence="6">
    <location>
        <begin position="6"/>
        <end position="28"/>
    </location>
</feature>
<dbReference type="GO" id="GO:0031992">
    <property type="term" value="F:energy transducer activity"/>
    <property type="evidence" value="ECO:0007669"/>
    <property type="project" value="TreeGrafter"/>
</dbReference>
<dbReference type="PANTHER" id="PTHR33446">
    <property type="entry name" value="PROTEIN TONB-RELATED"/>
    <property type="match status" value="1"/>
</dbReference>
<dbReference type="GO" id="GO:0019534">
    <property type="term" value="F:toxin transmembrane transporter activity"/>
    <property type="evidence" value="ECO:0007669"/>
    <property type="project" value="InterPro"/>
</dbReference>